<proteinExistence type="inferred from homology"/>
<feature type="domain" description="Cyclin-like" evidence="6">
    <location>
        <begin position="278"/>
        <end position="359"/>
    </location>
</feature>
<accession>A0A835T6B4</accession>
<gene>
    <name evidence="8" type="ORF">HXX76_006483</name>
</gene>
<dbReference type="AlphaFoldDB" id="A0A835T6B4"/>
<dbReference type="EMBL" id="JAEHOC010000012">
    <property type="protein sequence ID" value="KAG2436968.1"/>
    <property type="molecule type" value="Genomic_DNA"/>
</dbReference>
<dbReference type="InterPro" id="IPR048258">
    <property type="entry name" value="Cyclins_cyclin-box"/>
</dbReference>
<keyword evidence="2 4" id="KW-0195">Cyclin</keyword>
<organism evidence="8 9">
    <name type="scientific">Chlamydomonas incerta</name>
    <dbReference type="NCBI Taxonomy" id="51695"/>
    <lineage>
        <taxon>Eukaryota</taxon>
        <taxon>Viridiplantae</taxon>
        <taxon>Chlorophyta</taxon>
        <taxon>core chlorophytes</taxon>
        <taxon>Chlorophyceae</taxon>
        <taxon>CS clade</taxon>
        <taxon>Chlamydomonadales</taxon>
        <taxon>Chlamydomonadaceae</taxon>
        <taxon>Chlamydomonas</taxon>
    </lineage>
</organism>
<dbReference type="SUPFAM" id="SSF47954">
    <property type="entry name" value="Cyclin-like"/>
    <property type="match status" value="2"/>
</dbReference>
<dbReference type="PANTHER" id="PTHR10177">
    <property type="entry name" value="CYCLINS"/>
    <property type="match status" value="1"/>
</dbReference>
<comment type="caution">
    <text evidence="8">The sequence shown here is derived from an EMBL/GenBank/DDBJ whole genome shotgun (WGS) entry which is preliminary data.</text>
</comment>
<dbReference type="PROSITE" id="PS00292">
    <property type="entry name" value="CYCLINS"/>
    <property type="match status" value="1"/>
</dbReference>
<evidence type="ECO:0000256" key="1">
    <source>
        <dbReference type="ARBA" id="ARBA00022618"/>
    </source>
</evidence>
<evidence type="ECO:0000313" key="8">
    <source>
        <dbReference type="EMBL" id="KAG2436968.1"/>
    </source>
</evidence>
<dbReference type="InterPro" id="IPR013763">
    <property type="entry name" value="Cyclin-like_dom"/>
</dbReference>
<dbReference type="SMART" id="SM00385">
    <property type="entry name" value="CYCLIN"/>
    <property type="match status" value="2"/>
</dbReference>
<dbReference type="OrthoDB" id="5590282at2759"/>
<evidence type="ECO:0000259" key="7">
    <source>
        <dbReference type="SMART" id="SM01332"/>
    </source>
</evidence>
<dbReference type="InterPro" id="IPR036915">
    <property type="entry name" value="Cyclin-like_sf"/>
</dbReference>
<feature type="compositionally biased region" description="Polar residues" evidence="5">
    <location>
        <begin position="27"/>
        <end position="47"/>
    </location>
</feature>
<feature type="region of interest" description="Disordered" evidence="5">
    <location>
        <begin position="27"/>
        <end position="60"/>
    </location>
</feature>
<evidence type="ECO:0000256" key="5">
    <source>
        <dbReference type="SAM" id="MobiDB-lite"/>
    </source>
</evidence>
<dbReference type="Pfam" id="PF02984">
    <property type="entry name" value="Cyclin_C"/>
    <property type="match status" value="1"/>
</dbReference>
<evidence type="ECO:0000256" key="2">
    <source>
        <dbReference type="ARBA" id="ARBA00023127"/>
    </source>
</evidence>
<dbReference type="Gene3D" id="1.10.472.10">
    <property type="entry name" value="Cyclin-like"/>
    <property type="match status" value="2"/>
</dbReference>
<dbReference type="InterPro" id="IPR039361">
    <property type="entry name" value="Cyclin"/>
</dbReference>
<dbReference type="GO" id="GO:0051301">
    <property type="term" value="P:cell division"/>
    <property type="evidence" value="ECO:0007669"/>
    <property type="project" value="UniProtKB-KW"/>
</dbReference>
<evidence type="ECO:0000259" key="6">
    <source>
        <dbReference type="SMART" id="SM00385"/>
    </source>
</evidence>
<dbReference type="SMART" id="SM01332">
    <property type="entry name" value="Cyclin_C"/>
    <property type="match status" value="1"/>
</dbReference>
<evidence type="ECO:0000256" key="3">
    <source>
        <dbReference type="ARBA" id="ARBA00023306"/>
    </source>
</evidence>
<dbReference type="InterPro" id="IPR006671">
    <property type="entry name" value="Cyclin_N"/>
</dbReference>
<keyword evidence="1" id="KW-0132">Cell division</keyword>
<comment type="similarity">
    <text evidence="4">Belongs to the cyclin family.</text>
</comment>
<dbReference type="InterPro" id="IPR004367">
    <property type="entry name" value="Cyclin_C-dom"/>
</dbReference>
<keyword evidence="9" id="KW-1185">Reference proteome</keyword>
<feature type="domain" description="Cyclin-like" evidence="6">
    <location>
        <begin position="181"/>
        <end position="265"/>
    </location>
</feature>
<dbReference type="FunFam" id="1.10.472.10:FF:000001">
    <property type="entry name" value="G2/mitotic-specific cyclin"/>
    <property type="match status" value="1"/>
</dbReference>
<reference evidence="8" key="1">
    <citation type="journal article" date="2020" name="bioRxiv">
        <title>Comparative genomics of Chlamydomonas.</title>
        <authorList>
            <person name="Craig R.J."/>
            <person name="Hasan A.R."/>
            <person name="Ness R.W."/>
            <person name="Keightley P.D."/>
        </authorList>
    </citation>
    <scope>NUCLEOTIDE SEQUENCE</scope>
    <source>
        <strain evidence="8">SAG 7.73</strain>
    </source>
</reference>
<dbReference type="CDD" id="cd20504">
    <property type="entry name" value="CYCLIN_CCNA_rpt1"/>
    <property type="match status" value="1"/>
</dbReference>
<feature type="domain" description="Cyclin C-terminal" evidence="7">
    <location>
        <begin position="274"/>
        <end position="394"/>
    </location>
</feature>
<keyword evidence="3" id="KW-0131">Cell cycle</keyword>
<protein>
    <submittedName>
        <fullName evidence="8">Uncharacterized protein</fullName>
    </submittedName>
</protein>
<dbReference type="Pfam" id="PF00134">
    <property type="entry name" value="Cyclin_N"/>
    <property type="match status" value="1"/>
</dbReference>
<sequence length="421" mass="46799">MSSRVGSSFGVLPAAINYSQEQLLSHLSKSSASQQHQDASKGASSNGRAMLGDLTNNGQQRPVAGERKALSALNVGQASFGFPQPVKTQQQPSFHQPSIPLAAFSDPRIIDGANVRSSGDLRKKAWIDVDSLNHDDPQAVSHYAGAIFEYLREAELMRRANPDYLDSQPEINSKMRSILVDWLVEVSEEYRMVPDTLYYAVNFLDRVLTLQRVSRSQLQLVGITCMWIASKYEEIYPPNVNEFSYITDNTYSREQLVAMEEEVLRQLKYELTVPTAKTFLRRLLQVCSPDDQLHFVSNYLTEISLMEATMLHFLPSEIAAAAVYLANLILARAPWSPTLEHYSYYTPAQIADCVEALANLHIQVNSRAQGGELTALYDKYSHNKFLSVSRVSPLPLPVVTQHLSMILGGSSASGASGIHRS</sequence>
<evidence type="ECO:0000256" key="4">
    <source>
        <dbReference type="RuleBase" id="RU000383"/>
    </source>
</evidence>
<name>A0A835T6B4_CHLIN</name>
<evidence type="ECO:0000313" key="9">
    <source>
        <dbReference type="Proteomes" id="UP000650467"/>
    </source>
</evidence>
<dbReference type="Proteomes" id="UP000650467">
    <property type="component" value="Unassembled WGS sequence"/>
</dbReference>